<comment type="caution">
    <text evidence="3">The sequence shown here is derived from an EMBL/GenBank/DDBJ whole genome shotgun (WGS) entry which is preliminary data.</text>
</comment>
<evidence type="ECO:0000313" key="4">
    <source>
        <dbReference type="Proteomes" id="UP000256328"/>
    </source>
</evidence>
<keyword evidence="3" id="KW-0378">Hydrolase</keyword>
<keyword evidence="1" id="KW-0732">Signal</keyword>
<evidence type="ECO:0000259" key="2">
    <source>
        <dbReference type="PROSITE" id="PS51762"/>
    </source>
</evidence>
<feature type="chain" id="PRO_5017650391" evidence="1">
    <location>
        <begin position="18"/>
        <end position="294"/>
    </location>
</feature>
<dbReference type="AlphaFoldDB" id="A0A3D8QA47"/>
<dbReference type="SUPFAM" id="SSF49899">
    <property type="entry name" value="Concanavalin A-like lectins/glucanases"/>
    <property type="match status" value="1"/>
</dbReference>
<dbReference type="Pfam" id="PF26113">
    <property type="entry name" value="GH16_XgeA"/>
    <property type="match status" value="1"/>
</dbReference>
<dbReference type="PROSITE" id="PS51762">
    <property type="entry name" value="GH16_2"/>
    <property type="match status" value="1"/>
</dbReference>
<dbReference type="InterPro" id="IPR013320">
    <property type="entry name" value="ConA-like_dom_sf"/>
</dbReference>
<keyword evidence="4" id="KW-1185">Reference proteome</keyword>
<evidence type="ECO:0000313" key="3">
    <source>
        <dbReference type="EMBL" id="RDW58334.1"/>
    </source>
</evidence>
<proteinExistence type="predicted"/>
<dbReference type="EMBL" id="PDLN01000021">
    <property type="protein sequence ID" value="RDW58334.1"/>
    <property type="molecule type" value="Genomic_DNA"/>
</dbReference>
<dbReference type="GO" id="GO:0004553">
    <property type="term" value="F:hydrolase activity, hydrolyzing O-glycosyl compounds"/>
    <property type="evidence" value="ECO:0007669"/>
    <property type="project" value="InterPro"/>
</dbReference>
<reference evidence="3 4" key="1">
    <citation type="journal article" date="2018" name="IMA Fungus">
        <title>IMA Genome-F 9: Draft genome sequence of Annulohypoxylon stygium, Aspergillus mulundensis, Berkeleyomyces basicola (syn. Thielaviopsis basicola), Ceratocystis smalleyi, two Cercospora beticola strains, Coleophoma cylindrospora, Fusarium fracticaudum, Phialophora cf. hyalina, and Morchella septimelata.</title>
        <authorList>
            <person name="Wingfield B.D."/>
            <person name="Bills G.F."/>
            <person name="Dong Y."/>
            <person name="Huang W."/>
            <person name="Nel W.J."/>
            <person name="Swalarsk-Parry B.S."/>
            <person name="Vaghefi N."/>
            <person name="Wilken P.M."/>
            <person name="An Z."/>
            <person name="de Beer Z.W."/>
            <person name="De Vos L."/>
            <person name="Chen L."/>
            <person name="Duong T.A."/>
            <person name="Gao Y."/>
            <person name="Hammerbacher A."/>
            <person name="Kikkert J.R."/>
            <person name="Li Y."/>
            <person name="Li H."/>
            <person name="Li K."/>
            <person name="Li Q."/>
            <person name="Liu X."/>
            <person name="Ma X."/>
            <person name="Naidoo K."/>
            <person name="Pethybridge S.J."/>
            <person name="Sun J."/>
            <person name="Steenkamp E.T."/>
            <person name="van der Nest M.A."/>
            <person name="van Wyk S."/>
            <person name="Wingfield M.J."/>
            <person name="Xiong C."/>
            <person name="Yue Q."/>
            <person name="Zhang X."/>
        </authorList>
    </citation>
    <scope>NUCLEOTIDE SEQUENCE [LARGE SCALE GENOMIC DNA]</scope>
    <source>
        <strain evidence="3 4">BP5796</strain>
    </source>
</reference>
<dbReference type="OrthoDB" id="192832at2759"/>
<name>A0A3D8QA47_9HELO</name>
<evidence type="ECO:0000256" key="1">
    <source>
        <dbReference type="SAM" id="SignalP"/>
    </source>
</evidence>
<feature type="signal peptide" evidence="1">
    <location>
        <begin position="1"/>
        <end position="17"/>
    </location>
</feature>
<accession>A0A3D8QA47</accession>
<dbReference type="Proteomes" id="UP000256328">
    <property type="component" value="Unassembled WGS sequence"/>
</dbReference>
<dbReference type="CDD" id="cd02182">
    <property type="entry name" value="GH16_Strep_laminarinase_like"/>
    <property type="match status" value="1"/>
</dbReference>
<dbReference type="InterPro" id="IPR000757">
    <property type="entry name" value="Beta-glucanase-like"/>
</dbReference>
<dbReference type="InterPro" id="IPR050546">
    <property type="entry name" value="Glycosyl_Hydrlase_16"/>
</dbReference>
<organism evidence="3 4">
    <name type="scientific">Coleophoma crateriformis</name>
    <dbReference type="NCBI Taxonomy" id="565419"/>
    <lineage>
        <taxon>Eukaryota</taxon>
        <taxon>Fungi</taxon>
        <taxon>Dikarya</taxon>
        <taxon>Ascomycota</taxon>
        <taxon>Pezizomycotina</taxon>
        <taxon>Leotiomycetes</taxon>
        <taxon>Helotiales</taxon>
        <taxon>Dermateaceae</taxon>
        <taxon>Coleophoma</taxon>
    </lineage>
</organism>
<protein>
    <submittedName>
        <fullName evidence="3">Glycosyl hydrolase family 16 protein</fullName>
    </submittedName>
</protein>
<feature type="domain" description="GH16" evidence="2">
    <location>
        <begin position="15"/>
        <end position="294"/>
    </location>
</feature>
<dbReference type="GO" id="GO:0005975">
    <property type="term" value="P:carbohydrate metabolic process"/>
    <property type="evidence" value="ECO:0007669"/>
    <property type="project" value="InterPro"/>
</dbReference>
<sequence>MSSLLLLAVLGANLVTAAIPALPGYTLTWSDDFDGINSDAPNASDWIMDVGTSYPGGAASWGTGEIQTYTNQPGNIGLTGDGRLAITAVRDAAGAWTSGRVETQRMDFAAAPGGKMRIQASLAMPPLLGVDAIGYWPAFWALGSDFRGNYQNWPGIGELDIMENVNGADRVWGTFHCGTNPGGPCIETTGLGNNATCVGTSCLGNMHTYAVEVDRSVVPEEVRWLVDDVVYHRVTSDMPGAAPWAAAVDHGFFIIFNLAMGGQFPDNQYGSPTPLPTTLSGGVLFVDYVAVYNA</sequence>
<dbReference type="PANTHER" id="PTHR10963">
    <property type="entry name" value="GLYCOSYL HYDROLASE-RELATED"/>
    <property type="match status" value="1"/>
</dbReference>
<dbReference type="Gene3D" id="2.60.120.200">
    <property type="match status" value="1"/>
</dbReference>
<gene>
    <name evidence="3" type="ORF">BP5796_12264</name>
</gene>
<dbReference type="PANTHER" id="PTHR10963:SF60">
    <property type="entry name" value="GRAM-NEGATIVE BACTERIA-BINDING PROTEIN 1-RELATED"/>
    <property type="match status" value="1"/>
</dbReference>